<feature type="chain" id="PRO_5012393150" description="Fungal N-terminal domain-containing protein" evidence="1">
    <location>
        <begin position="22"/>
        <end position="180"/>
    </location>
</feature>
<evidence type="ECO:0000313" key="2">
    <source>
        <dbReference type="EMBL" id="OQO01961.1"/>
    </source>
</evidence>
<evidence type="ECO:0000313" key="3">
    <source>
        <dbReference type="Proteomes" id="UP000192596"/>
    </source>
</evidence>
<keyword evidence="1" id="KW-0732">Signal</keyword>
<proteinExistence type="predicted"/>
<comment type="caution">
    <text evidence="2">The sequence shown here is derived from an EMBL/GenBank/DDBJ whole genome shotgun (WGS) entry which is preliminary data.</text>
</comment>
<keyword evidence="3" id="KW-1185">Reference proteome</keyword>
<dbReference type="EMBL" id="NAJO01000029">
    <property type="protein sequence ID" value="OQO01961.1"/>
    <property type="molecule type" value="Genomic_DNA"/>
</dbReference>
<dbReference type="Proteomes" id="UP000192596">
    <property type="component" value="Unassembled WGS sequence"/>
</dbReference>
<dbReference type="AlphaFoldDB" id="A0A1V8SSH6"/>
<protein>
    <recommendedName>
        <fullName evidence="4">Fungal N-terminal domain-containing protein</fullName>
    </recommendedName>
</protein>
<reference evidence="3" key="1">
    <citation type="submission" date="2017-03" db="EMBL/GenBank/DDBJ databases">
        <title>Genomes of endolithic fungi from Antarctica.</title>
        <authorList>
            <person name="Coleine C."/>
            <person name="Masonjones S."/>
            <person name="Stajich J.E."/>
        </authorList>
    </citation>
    <scope>NUCLEOTIDE SEQUENCE [LARGE SCALE GENOMIC DNA]</scope>
    <source>
        <strain evidence="3">CCFEE 5527</strain>
    </source>
</reference>
<feature type="signal peptide" evidence="1">
    <location>
        <begin position="1"/>
        <end position="21"/>
    </location>
</feature>
<name>A0A1V8SSH6_9PEZI</name>
<dbReference type="InParanoid" id="A0A1V8SSH6"/>
<sequence>MLTGVETAGLVLAVLPLVLTALEYHKEILESIRSSFKYAKRATTDCRDFGIILAALSQQLELIAKDCGFTGSQYISLFKISKAENSQQGDVHGAVEKSLLKYFGQKTLYTGLGPLLQNIFKRVRGISNDLGLGIHTETEDARAMWKSINAAQEYLKRPTSDRLRHMQEYGDRFKLFLMAR</sequence>
<evidence type="ECO:0000256" key="1">
    <source>
        <dbReference type="SAM" id="SignalP"/>
    </source>
</evidence>
<evidence type="ECO:0008006" key="4">
    <source>
        <dbReference type="Google" id="ProtNLM"/>
    </source>
</evidence>
<accession>A0A1V8SSH6</accession>
<gene>
    <name evidence="2" type="ORF">B0A48_12434</name>
</gene>
<organism evidence="2 3">
    <name type="scientific">Cryoendolithus antarcticus</name>
    <dbReference type="NCBI Taxonomy" id="1507870"/>
    <lineage>
        <taxon>Eukaryota</taxon>
        <taxon>Fungi</taxon>
        <taxon>Dikarya</taxon>
        <taxon>Ascomycota</taxon>
        <taxon>Pezizomycotina</taxon>
        <taxon>Dothideomycetes</taxon>
        <taxon>Dothideomycetidae</taxon>
        <taxon>Cladosporiales</taxon>
        <taxon>Cladosporiaceae</taxon>
        <taxon>Cryoendolithus</taxon>
    </lineage>
</organism>